<evidence type="ECO:0008006" key="3">
    <source>
        <dbReference type="Google" id="ProtNLM"/>
    </source>
</evidence>
<dbReference type="AlphaFoldDB" id="A0A2J6R184"/>
<dbReference type="Gene3D" id="3.40.190.10">
    <property type="entry name" value="Periplasmic binding protein-like II"/>
    <property type="match status" value="1"/>
</dbReference>
<reference evidence="1 2" key="1">
    <citation type="submission" date="2016-04" db="EMBL/GenBank/DDBJ databases">
        <title>A degradative enzymes factory behind the ericoid mycorrhizal symbiosis.</title>
        <authorList>
            <consortium name="DOE Joint Genome Institute"/>
            <person name="Martino E."/>
            <person name="Morin E."/>
            <person name="Grelet G."/>
            <person name="Kuo A."/>
            <person name="Kohler A."/>
            <person name="Daghino S."/>
            <person name="Barry K."/>
            <person name="Choi C."/>
            <person name="Cichocki N."/>
            <person name="Clum A."/>
            <person name="Copeland A."/>
            <person name="Hainaut M."/>
            <person name="Haridas S."/>
            <person name="Labutti K."/>
            <person name="Lindquist E."/>
            <person name="Lipzen A."/>
            <person name="Khouja H.-R."/>
            <person name="Murat C."/>
            <person name="Ohm R."/>
            <person name="Olson A."/>
            <person name="Spatafora J."/>
            <person name="Veneault-Fourrey C."/>
            <person name="Henrissat B."/>
            <person name="Grigoriev I."/>
            <person name="Martin F."/>
            <person name="Perotto S."/>
        </authorList>
    </citation>
    <scope>NUCLEOTIDE SEQUENCE [LARGE SCALE GENOMIC DNA]</scope>
    <source>
        <strain evidence="1 2">F</strain>
    </source>
</reference>
<sequence>MLASVGLQTTDYTVVTGNVCSAAPCGAGTLPYMLQHGSVDAIGMWEPTIQLAIDAIGESDLAIFQNKTIYREIFNLHSTATKLKDPATRKNIVAFLKAINQAEVIYNTDPSSIFAQVSAAVGVSVAVLKEVWPVHSFNGTVLAPDMLDFMVEEDAWVAQQDRRAAMTKEDLSNLIDPSVLAEALAS</sequence>
<dbReference type="OrthoDB" id="5194099at2759"/>
<gene>
    <name evidence="1" type="ORF">L207DRAFT_518655</name>
</gene>
<accession>A0A2J6R184</accession>
<proteinExistence type="predicted"/>
<dbReference type="EMBL" id="KZ613959">
    <property type="protein sequence ID" value="PMD32239.1"/>
    <property type="molecule type" value="Genomic_DNA"/>
</dbReference>
<organism evidence="1 2">
    <name type="scientific">Hyaloscypha variabilis (strain UAMH 11265 / GT02V1 / F)</name>
    <name type="common">Meliniomyces variabilis</name>
    <dbReference type="NCBI Taxonomy" id="1149755"/>
    <lineage>
        <taxon>Eukaryota</taxon>
        <taxon>Fungi</taxon>
        <taxon>Dikarya</taxon>
        <taxon>Ascomycota</taxon>
        <taxon>Pezizomycotina</taxon>
        <taxon>Leotiomycetes</taxon>
        <taxon>Helotiales</taxon>
        <taxon>Hyaloscyphaceae</taxon>
        <taxon>Hyaloscypha</taxon>
        <taxon>Hyaloscypha variabilis</taxon>
    </lineage>
</organism>
<keyword evidence="2" id="KW-1185">Reference proteome</keyword>
<protein>
    <recommendedName>
        <fullName evidence="3">SsuA/THI5-like domain-containing protein</fullName>
    </recommendedName>
</protein>
<dbReference type="Proteomes" id="UP000235786">
    <property type="component" value="Unassembled WGS sequence"/>
</dbReference>
<evidence type="ECO:0000313" key="2">
    <source>
        <dbReference type="Proteomes" id="UP000235786"/>
    </source>
</evidence>
<evidence type="ECO:0000313" key="1">
    <source>
        <dbReference type="EMBL" id="PMD32239.1"/>
    </source>
</evidence>
<name>A0A2J6R184_HYAVF</name>
<dbReference type="STRING" id="1149755.A0A2J6R184"/>